<dbReference type="KEGG" id="dku:Desku_0752"/>
<reference evidence="2" key="1">
    <citation type="submission" date="2011-05" db="EMBL/GenBank/DDBJ databases">
        <title>Complete sequence of Desulfotomaculum kuznetsovii DSM 6115.</title>
        <authorList>
            <person name="Lucas S."/>
            <person name="Han J."/>
            <person name="Lapidus A."/>
            <person name="Cheng J.-F."/>
            <person name="Goodwin L."/>
            <person name="Pitluck S."/>
            <person name="Peters L."/>
            <person name="Mikhailova N."/>
            <person name="Lu M."/>
            <person name="Saunders E."/>
            <person name="Han C."/>
            <person name="Tapia R."/>
            <person name="Land M."/>
            <person name="Hauser L."/>
            <person name="Kyrpides N."/>
            <person name="Ivanova N."/>
            <person name="Pagani I."/>
            <person name="Nazina T."/>
            <person name="Ivanova A."/>
            <person name="Parshina S."/>
            <person name="Kuever J."/>
            <person name="Muyzer G."/>
            <person name="Plugge C."/>
            <person name="Stams A."/>
            <person name="Woyke T."/>
        </authorList>
    </citation>
    <scope>NUCLEOTIDE SEQUENCE [LARGE SCALE GENOMIC DNA]</scope>
    <source>
        <strain evidence="2">DSM 6115 / VKM B-1805 / 17</strain>
    </source>
</reference>
<dbReference type="AlphaFoldDB" id="A0AAU8P8X8"/>
<evidence type="ECO:0000313" key="1">
    <source>
        <dbReference type="EMBL" id="AEG14358.1"/>
    </source>
</evidence>
<protein>
    <submittedName>
        <fullName evidence="1">Uncharacterized protein</fullName>
    </submittedName>
</protein>
<proteinExistence type="predicted"/>
<dbReference type="EMBL" id="CP002770">
    <property type="protein sequence ID" value="AEG14358.1"/>
    <property type="molecule type" value="Genomic_DNA"/>
</dbReference>
<organism evidence="1 2">
    <name type="scientific">Desulfofundulus kuznetsovii (strain DSM 6115 / VKM B-1805 / 17)</name>
    <name type="common">Desulfotomaculum kuznetsovii</name>
    <dbReference type="NCBI Taxonomy" id="760568"/>
    <lineage>
        <taxon>Bacteria</taxon>
        <taxon>Bacillati</taxon>
        <taxon>Bacillota</taxon>
        <taxon>Clostridia</taxon>
        <taxon>Eubacteriales</taxon>
        <taxon>Peptococcaceae</taxon>
        <taxon>Desulfofundulus</taxon>
    </lineage>
</organism>
<keyword evidence="2" id="KW-1185">Reference proteome</keyword>
<accession>A0AAU8P8X8</accession>
<sequence>MKPDYDDIKSRLGEPLWYDRHGVPRYDPFEPGMCGVYAEYVALLEIACQACGRRFTVAVDLDSVECVGWQDRTGLSVLPGVDKPGAFCYGDPPRHECIGDTMSSDVCRIVEFWERSQGTRWKWVRRREYAFDYSG</sequence>
<gene>
    <name evidence="1" type="ordered locus">Desku_0752</name>
</gene>
<evidence type="ECO:0000313" key="2">
    <source>
        <dbReference type="Proteomes" id="UP000009229"/>
    </source>
</evidence>
<dbReference type="Proteomes" id="UP000009229">
    <property type="component" value="Chromosome"/>
</dbReference>
<name>A0AAU8P8X8_DESK7</name>